<gene>
    <name evidence="4" type="ORF">FKW77_009112</name>
</gene>
<dbReference type="STRING" id="50376.A0A517LG61"/>
<keyword evidence="5" id="KW-1185">Reference proteome</keyword>
<feature type="domain" description="Rab-GAP TBC" evidence="3">
    <location>
        <begin position="589"/>
        <end position="781"/>
    </location>
</feature>
<feature type="compositionally biased region" description="Low complexity" evidence="2">
    <location>
        <begin position="19"/>
        <end position="29"/>
    </location>
</feature>
<keyword evidence="1" id="KW-0175">Coiled coil</keyword>
<feature type="region of interest" description="Disordered" evidence="2">
    <location>
        <begin position="1"/>
        <end position="116"/>
    </location>
</feature>
<dbReference type="Pfam" id="PF00566">
    <property type="entry name" value="RabGAP-TBC"/>
    <property type="match status" value="1"/>
</dbReference>
<dbReference type="AlphaFoldDB" id="A0A517LG61"/>
<dbReference type="GO" id="GO:0031267">
    <property type="term" value="F:small GTPase binding"/>
    <property type="evidence" value="ECO:0007669"/>
    <property type="project" value="TreeGrafter"/>
</dbReference>
<dbReference type="GO" id="GO:0005096">
    <property type="term" value="F:GTPase activator activity"/>
    <property type="evidence" value="ECO:0007669"/>
    <property type="project" value="TreeGrafter"/>
</dbReference>
<feature type="region of interest" description="Disordered" evidence="2">
    <location>
        <begin position="294"/>
        <end position="351"/>
    </location>
</feature>
<feature type="coiled-coil region" evidence="1">
    <location>
        <begin position="212"/>
        <end position="239"/>
    </location>
</feature>
<proteinExistence type="predicted"/>
<dbReference type="FunFam" id="1.10.8.270:FF:000026">
    <property type="entry name" value="TBC (Tre-2/Bub2/Cdc16) domain family"/>
    <property type="match status" value="1"/>
</dbReference>
<dbReference type="PANTHER" id="PTHR47219">
    <property type="entry name" value="RAB GTPASE-ACTIVATING PROTEIN 1-LIKE"/>
    <property type="match status" value="1"/>
</dbReference>
<dbReference type="PANTHER" id="PTHR47219:SF20">
    <property type="entry name" value="TBC1 DOMAIN FAMILY MEMBER 2B"/>
    <property type="match status" value="1"/>
</dbReference>
<sequence length="857" mass="92924">MDSRGSPGAGTLRGGKRTSTSSSIASNKSRQNSISEAPPASPKVFTSFPNFSPPPSASPKRKRSSKETSKLGSSAESLQAGGQSRRTSGENTSSSSTIKKSSGESGPSQVRKSTSSFAGKTLKGAANLHKSILASLTFSSAVPQVSPDGVFDDPDWDASDPLENATDDQIQRVIDRNGGAISLLKQYSQDLAESNSRVAQERNGKLEVIERNRRLRDESDQMKLQLEDMQRKYKNVQNLLKRFVRPEHPGQIQIVDSPNGHFVLDSTTGEMVEATKPLRKPFIASVDPSLSTAAFSTKESPSKPASSDASTSLKQIASQRRASKDSRSLRGASISVRPDSLPTRPESLELTAPVDAEQLPPALRLDNPLSNIGPVDRLGFFFTASRETRQNEALIYKPGDSSETSSLNSYEIDPDDLDGKTMRLHDDASSFTTTLNGASDGELLCYAPSGPALRFVSGPDKSIRMFVDVSVPSTPSEGITVTTVEAAQSAATVAQASASGTMVTPTQDSNRSSEALGTLLDKFNEVFDNQQTSRMSEWTAFHNHLRANIPKTLSRASSDYSTANIARLCSKGTVSAETLKRFNNLILSGIPVAVRREVWMERTGANALSEPGLYTTLVTNASIPLTTRNEITADIDRTLGNNIFFRTGAGKAKLQDILTAYAQHNPTIGYSQGLNIIAANLLLMLPSAEDAFWLLVACIENILPFEYYHHDGTISGQSLDIDGKVLTSYVVDHLGAQLHKHLRVHGVDLSMFTPGWFISAFAACLSGEPLYRIWDVLFGFCDGRYMFCFALALLKINRRGLLKCESAEELMLYLGGRMTNAAVGLDVLVKEGVRMGTVVTTEDLKKRRKQLGQVQMS</sequence>
<dbReference type="Proteomes" id="UP000316270">
    <property type="component" value="Chromosome 11"/>
</dbReference>
<dbReference type="PROSITE" id="PS50086">
    <property type="entry name" value="TBC_RABGAP"/>
    <property type="match status" value="1"/>
</dbReference>
<dbReference type="Gene3D" id="1.10.8.270">
    <property type="entry name" value="putative rabgap domain of human tbc1 domain family member 14 like domains"/>
    <property type="match status" value="1"/>
</dbReference>
<organism evidence="4 5">
    <name type="scientific">Venturia effusa</name>
    <dbReference type="NCBI Taxonomy" id="50376"/>
    <lineage>
        <taxon>Eukaryota</taxon>
        <taxon>Fungi</taxon>
        <taxon>Dikarya</taxon>
        <taxon>Ascomycota</taxon>
        <taxon>Pezizomycotina</taxon>
        <taxon>Dothideomycetes</taxon>
        <taxon>Pleosporomycetidae</taxon>
        <taxon>Venturiales</taxon>
        <taxon>Venturiaceae</taxon>
        <taxon>Venturia</taxon>
    </lineage>
</organism>
<evidence type="ECO:0000313" key="5">
    <source>
        <dbReference type="Proteomes" id="UP000316270"/>
    </source>
</evidence>
<protein>
    <recommendedName>
        <fullName evidence="3">Rab-GAP TBC domain-containing protein</fullName>
    </recommendedName>
</protein>
<dbReference type="SMART" id="SM00164">
    <property type="entry name" value="TBC"/>
    <property type="match status" value="1"/>
</dbReference>
<dbReference type="SUPFAM" id="SSF47923">
    <property type="entry name" value="Ypt/Rab-GAP domain of gyp1p"/>
    <property type="match status" value="2"/>
</dbReference>
<dbReference type="EMBL" id="CP042195">
    <property type="protein sequence ID" value="QDS74630.1"/>
    <property type="molecule type" value="Genomic_DNA"/>
</dbReference>
<evidence type="ECO:0000259" key="3">
    <source>
        <dbReference type="PROSITE" id="PS50086"/>
    </source>
</evidence>
<dbReference type="OrthoDB" id="294251at2759"/>
<evidence type="ECO:0000256" key="1">
    <source>
        <dbReference type="SAM" id="Coils"/>
    </source>
</evidence>
<dbReference type="Gene3D" id="1.10.472.80">
    <property type="entry name" value="Ypt/Rab-GAP domain of gyp1p, domain 3"/>
    <property type="match status" value="1"/>
</dbReference>
<dbReference type="InterPro" id="IPR000195">
    <property type="entry name" value="Rab-GAP-TBC_dom"/>
</dbReference>
<feature type="compositionally biased region" description="Low complexity" evidence="2">
    <location>
        <begin position="92"/>
        <end position="106"/>
    </location>
</feature>
<reference evidence="4 5" key="1">
    <citation type="submission" date="2019-07" db="EMBL/GenBank/DDBJ databases">
        <title>Finished genome of Venturia effusa.</title>
        <authorList>
            <person name="Young C.A."/>
            <person name="Cox M.P."/>
            <person name="Ganley A.R.D."/>
            <person name="David W.J."/>
        </authorList>
    </citation>
    <scope>NUCLEOTIDE SEQUENCE [LARGE SCALE GENOMIC DNA]</scope>
    <source>
        <strain evidence="5">albino</strain>
    </source>
</reference>
<dbReference type="InterPro" id="IPR050302">
    <property type="entry name" value="Rab_GAP_TBC_domain"/>
</dbReference>
<accession>A0A517LG61</accession>
<feature type="compositionally biased region" description="Polar residues" evidence="2">
    <location>
        <begin position="107"/>
        <end position="116"/>
    </location>
</feature>
<dbReference type="InterPro" id="IPR035969">
    <property type="entry name" value="Rab-GAP_TBC_sf"/>
</dbReference>
<name>A0A517LG61_9PEZI</name>
<feature type="compositionally biased region" description="Polar residues" evidence="2">
    <location>
        <begin position="70"/>
        <end position="91"/>
    </location>
</feature>
<evidence type="ECO:0000313" key="4">
    <source>
        <dbReference type="EMBL" id="QDS74630.1"/>
    </source>
</evidence>
<evidence type="ECO:0000256" key="2">
    <source>
        <dbReference type="SAM" id="MobiDB-lite"/>
    </source>
</evidence>
<feature type="compositionally biased region" description="Polar residues" evidence="2">
    <location>
        <begin position="294"/>
        <end position="320"/>
    </location>
</feature>